<dbReference type="InterPro" id="IPR006913">
    <property type="entry name" value="CENP-V/GFA"/>
</dbReference>
<evidence type="ECO:0000313" key="7">
    <source>
        <dbReference type="Proteomes" id="UP001209681"/>
    </source>
</evidence>
<dbReference type="RefSeq" id="WP_265426377.1">
    <property type="nucleotide sequence ID" value="NZ_JAPFPW010000045.1"/>
</dbReference>
<evidence type="ECO:0000256" key="4">
    <source>
        <dbReference type="ARBA" id="ARBA00023239"/>
    </source>
</evidence>
<reference evidence="6 7" key="1">
    <citation type="submission" date="2022-11" db="EMBL/GenBank/DDBJ databases">
        <title>Desulfobotulus tamanensis H1 sp. nov. - anaerobic, alkaliphilic, sulphate reducing bacterium isolated from terrestrial mud volcano.</title>
        <authorList>
            <person name="Frolova A."/>
            <person name="Merkel A.Y."/>
            <person name="Slobodkin A.I."/>
        </authorList>
    </citation>
    <scope>NUCLEOTIDE SEQUENCE [LARGE SCALE GENOMIC DNA]</scope>
    <source>
        <strain evidence="6 7">H1</strain>
    </source>
</reference>
<keyword evidence="2" id="KW-0479">Metal-binding</keyword>
<comment type="similarity">
    <text evidence="1">Belongs to the Gfa family.</text>
</comment>
<dbReference type="PANTHER" id="PTHR33337">
    <property type="entry name" value="GFA DOMAIN-CONTAINING PROTEIN"/>
    <property type="match status" value="1"/>
</dbReference>
<dbReference type="SUPFAM" id="SSF51316">
    <property type="entry name" value="Mss4-like"/>
    <property type="match status" value="1"/>
</dbReference>
<evidence type="ECO:0000259" key="5">
    <source>
        <dbReference type="PROSITE" id="PS51891"/>
    </source>
</evidence>
<keyword evidence="7" id="KW-1185">Reference proteome</keyword>
<dbReference type="Gene3D" id="3.90.1590.10">
    <property type="entry name" value="glutathione-dependent formaldehyde- activating enzyme (gfa)"/>
    <property type="match status" value="1"/>
</dbReference>
<protein>
    <submittedName>
        <fullName evidence="6">GFA family protein</fullName>
    </submittedName>
</protein>
<name>A0ABT3ND80_9BACT</name>
<comment type="caution">
    <text evidence="6">The sequence shown here is derived from an EMBL/GenBank/DDBJ whole genome shotgun (WGS) entry which is preliminary data.</text>
</comment>
<evidence type="ECO:0000313" key="6">
    <source>
        <dbReference type="EMBL" id="MCW7755429.1"/>
    </source>
</evidence>
<evidence type="ECO:0000256" key="1">
    <source>
        <dbReference type="ARBA" id="ARBA00005495"/>
    </source>
</evidence>
<dbReference type="PANTHER" id="PTHR33337:SF40">
    <property type="entry name" value="CENP-V_GFA DOMAIN-CONTAINING PROTEIN-RELATED"/>
    <property type="match status" value="1"/>
</dbReference>
<evidence type="ECO:0000256" key="2">
    <source>
        <dbReference type="ARBA" id="ARBA00022723"/>
    </source>
</evidence>
<keyword evidence="3" id="KW-0862">Zinc</keyword>
<organism evidence="6 7">
    <name type="scientific">Desulfobotulus pelophilus</name>
    <dbReference type="NCBI Taxonomy" id="2823377"/>
    <lineage>
        <taxon>Bacteria</taxon>
        <taxon>Pseudomonadati</taxon>
        <taxon>Thermodesulfobacteriota</taxon>
        <taxon>Desulfobacteria</taxon>
        <taxon>Desulfobacterales</taxon>
        <taxon>Desulfobacteraceae</taxon>
        <taxon>Desulfobotulus</taxon>
    </lineage>
</organism>
<feature type="domain" description="CENP-V/GFA" evidence="5">
    <location>
        <begin position="3"/>
        <end position="119"/>
    </location>
</feature>
<keyword evidence="4" id="KW-0456">Lyase</keyword>
<accession>A0ABT3ND80</accession>
<evidence type="ECO:0000256" key="3">
    <source>
        <dbReference type="ARBA" id="ARBA00022833"/>
    </source>
</evidence>
<sequence length="133" mass="14972">MKYLGSCLCGNIQYEIDGEFENFFLCHCKSCRKDTGSVHAANLFSSKAKLRWLKGENKIKVFNYKNSGHIKAFCPNCSSALPNIQMNGKLLVVPAGSLDSDIDIKPSGHIYLKEKAIWDDNLELVPKYEELPQ</sequence>
<gene>
    <name evidence="6" type="ORF">OOT00_15740</name>
</gene>
<dbReference type="Proteomes" id="UP001209681">
    <property type="component" value="Unassembled WGS sequence"/>
</dbReference>
<dbReference type="PROSITE" id="PS51891">
    <property type="entry name" value="CENP_V_GFA"/>
    <property type="match status" value="1"/>
</dbReference>
<proteinExistence type="inferred from homology"/>
<dbReference type="InterPro" id="IPR011057">
    <property type="entry name" value="Mss4-like_sf"/>
</dbReference>
<dbReference type="EMBL" id="JAPFPW010000045">
    <property type="protein sequence ID" value="MCW7755429.1"/>
    <property type="molecule type" value="Genomic_DNA"/>
</dbReference>
<dbReference type="Pfam" id="PF04828">
    <property type="entry name" value="GFA"/>
    <property type="match status" value="1"/>
</dbReference>